<dbReference type="OrthoDB" id="852550at2"/>
<evidence type="ECO:0008006" key="3">
    <source>
        <dbReference type="Google" id="ProtNLM"/>
    </source>
</evidence>
<name>A0A0P0CWI9_9BACT</name>
<keyword evidence="2" id="KW-1185">Reference proteome</keyword>
<gene>
    <name evidence="1" type="ORF">DC20_06900</name>
</gene>
<dbReference type="KEGG" id="rti:DC20_06900"/>
<accession>A0A0P0CWI9</accession>
<reference evidence="1 2" key="1">
    <citation type="submission" date="2015-08" db="EMBL/GenBank/DDBJ databases">
        <title>Complete genome sequence of Rufibacter tibetensis strain 1351t, a radiation-resistant bacterium from tibet plateau.</title>
        <authorList>
            <person name="Dai J."/>
        </authorList>
    </citation>
    <scope>NUCLEOTIDE SEQUENCE [LARGE SCALE GENOMIC DNA]</scope>
    <source>
        <strain evidence="1 2">1351</strain>
    </source>
</reference>
<dbReference type="STRING" id="512763.DC20_06900"/>
<dbReference type="RefSeq" id="WP_062543155.1">
    <property type="nucleotide sequence ID" value="NZ_CP012643.1"/>
</dbReference>
<protein>
    <recommendedName>
        <fullName evidence="3">STAS/SEC14 domain-containing protein</fullName>
    </recommendedName>
</protein>
<dbReference type="AlphaFoldDB" id="A0A0P0CWI9"/>
<evidence type="ECO:0000313" key="2">
    <source>
        <dbReference type="Proteomes" id="UP000061382"/>
    </source>
</evidence>
<dbReference type="EMBL" id="CP012643">
    <property type="protein sequence ID" value="ALI98742.1"/>
    <property type="molecule type" value="Genomic_DNA"/>
</dbReference>
<proteinExistence type="predicted"/>
<organism evidence="1 2">
    <name type="scientific">Rufibacter tibetensis</name>
    <dbReference type="NCBI Taxonomy" id="512763"/>
    <lineage>
        <taxon>Bacteria</taxon>
        <taxon>Pseudomonadati</taxon>
        <taxon>Bacteroidota</taxon>
        <taxon>Cytophagia</taxon>
        <taxon>Cytophagales</taxon>
        <taxon>Hymenobacteraceae</taxon>
        <taxon>Rufibacter</taxon>
    </lineage>
</organism>
<sequence length="131" mass="15199">MMRIKEFPFLSVEVDEKASVISLHWSSEFTSEQYRQGCTWGLERVTALQLRYWLADTSKFARLQPADQKWTSEFLFPELSKVGLVKMAVVIPEDLYSHLAISTIIVEAKDATTFDTHYFVKQEEALAWMQS</sequence>
<dbReference type="Proteomes" id="UP000061382">
    <property type="component" value="Chromosome"/>
</dbReference>
<evidence type="ECO:0000313" key="1">
    <source>
        <dbReference type="EMBL" id="ALI98742.1"/>
    </source>
</evidence>
<dbReference type="PATRIC" id="fig|512763.3.peg.1526"/>